<dbReference type="InterPro" id="IPR032314">
    <property type="entry name" value="DUF4845"/>
</dbReference>
<keyword evidence="3" id="KW-1185">Reference proteome</keyword>
<reference evidence="2 3" key="1">
    <citation type="submission" date="2016-10" db="EMBL/GenBank/DDBJ databases">
        <authorList>
            <person name="de Groot N.N."/>
        </authorList>
    </citation>
    <scope>NUCLEOTIDE SEQUENCE [LARGE SCALE GENOMIC DNA]</scope>
    <source>
        <strain evidence="2 3">CGMCC 1.9167</strain>
    </source>
</reference>
<keyword evidence="1" id="KW-0472">Membrane</keyword>
<gene>
    <name evidence="2" type="ORF">SAMN05216203_2760</name>
</gene>
<dbReference type="EMBL" id="FOYW01000002">
    <property type="protein sequence ID" value="SFR75085.1"/>
    <property type="molecule type" value="Genomic_DNA"/>
</dbReference>
<dbReference type="AlphaFoldDB" id="A0A1I6J7Y7"/>
<dbReference type="OrthoDB" id="6367393at2"/>
<evidence type="ECO:0008006" key="4">
    <source>
        <dbReference type="Google" id="ProtNLM"/>
    </source>
</evidence>
<sequence length="124" mass="13840">MKQPFRQRGASSLSILIIVLFFASLLTLVIKLGPAYLDDYTVQGALEGLDGEEGLSRMTPADVRRLITKRLSVNNVDGFNAKDIKVEKDGETVIISLEYEVRSHVAYNVDAVMNFSHFYELTGK</sequence>
<evidence type="ECO:0000313" key="3">
    <source>
        <dbReference type="Proteomes" id="UP000198644"/>
    </source>
</evidence>
<name>A0A1I6J7Y7_9GAMM</name>
<dbReference type="Pfam" id="PF16137">
    <property type="entry name" value="DUF4845"/>
    <property type="match status" value="1"/>
</dbReference>
<dbReference type="Proteomes" id="UP000198644">
    <property type="component" value="Unassembled WGS sequence"/>
</dbReference>
<proteinExistence type="predicted"/>
<dbReference type="RefSeq" id="WP_092014216.1">
    <property type="nucleotide sequence ID" value="NZ_FOYW01000002.1"/>
</dbReference>
<feature type="transmembrane region" description="Helical" evidence="1">
    <location>
        <begin position="12"/>
        <end position="30"/>
    </location>
</feature>
<organism evidence="2 3">
    <name type="scientific">Marinobacter daqiaonensis</name>
    <dbReference type="NCBI Taxonomy" id="650891"/>
    <lineage>
        <taxon>Bacteria</taxon>
        <taxon>Pseudomonadati</taxon>
        <taxon>Pseudomonadota</taxon>
        <taxon>Gammaproteobacteria</taxon>
        <taxon>Pseudomonadales</taxon>
        <taxon>Marinobacteraceae</taxon>
        <taxon>Marinobacter</taxon>
    </lineage>
</organism>
<keyword evidence="1" id="KW-1133">Transmembrane helix</keyword>
<accession>A0A1I6J7Y7</accession>
<dbReference type="STRING" id="650891.SAMN05216203_2760"/>
<keyword evidence="1" id="KW-0812">Transmembrane</keyword>
<evidence type="ECO:0000256" key="1">
    <source>
        <dbReference type="SAM" id="Phobius"/>
    </source>
</evidence>
<evidence type="ECO:0000313" key="2">
    <source>
        <dbReference type="EMBL" id="SFR75085.1"/>
    </source>
</evidence>
<protein>
    <recommendedName>
        <fullName evidence="4">DUF4845 domain-containing protein</fullName>
    </recommendedName>
</protein>